<organism evidence="1 2">
    <name type="scientific">Aspergillus cavernicola</name>
    <dbReference type="NCBI Taxonomy" id="176166"/>
    <lineage>
        <taxon>Eukaryota</taxon>
        <taxon>Fungi</taxon>
        <taxon>Dikarya</taxon>
        <taxon>Ascomycota</taxon>
        <taxon>Pezizomycotina</taxon>
        <taxon>Eurotiomycetes</taxon>
        <taxon>Eurotiomycetidae</taxon>
        <taxon>Eurotiales</taxon>
        <taxon>Aspergillaceae</taxon>
        <taxon>Aspergillus</taxon>
        <taxon>Aspergillus subgen. Nidulantes</taxon>
    </lineage>
</organism>
<name>A0ABR4H7K4_9EURO</name>
<keyword evidence="2" id="KW-1185">Reference proteome</keyword>
<protein>
    <recommendedName>
        <fullName evidence="3">Fungal-type protein kinase domain-containing protein</fullName>
    </recommendedName>
</protein>
<accession>A0ABR4H7K4</accession>
<dbReference type="Proteomes" id="UP001610335">
    <property type="component" value="Unassembled WGS sequence"/>
</dbReference>
<evidence type="ECO:0000313" key="1">
    <source>
        <dbReference type="EMBL" id="KAL2810792.1"/>
    </source>
</evidence>
<evidence type="ECO:0000313" key="2">
    <source>
        <dbReference type="Proteomes" id="UP001610335"/>
    </source>
</evidence>
<dbReference type="EMBL" id="JBFXLS010000318">
    <property type="protein sequence ID" value="KAL2810792.1"/>
    <property type="molecule type" value="Genomic_DNA"/>
</dbReference>
<gene>
    <name evidence="1" type="ORF">BDW59DRAFT_155614</name>
</gene>
<evidence type="ECO:0008006" key="3">
    <source>
        <dbReference type="Google" id="ProtNLM"/>
    </source>
</evidence>
<proteinExistence type="predicted"/>
<sequence length="237" mass="27685">MADNNRPIRSLEELEVFLKWWVDENGMMLGNVHAIWELVRILKLDKPQSLLQRLEKIKNCRTDDKAARSRDHKHTHVSLPSTLATYLIEDIESSEECATKGNQLLHNKSGDDLMRYKIEVMRDSFLWLDDILGMTSNWFQVFIGSPCLEEQLSHDIMETRHFCIAQLTTERTRHFWKERGSLREYELKALDGLWELFKDNGEIPIKHIFCLAVAGAKGSWPDKLAWSKFYAIVNPLL</sequence>
<comment type="caution">
    <text evidence="1">The sequence shown here is derived from an EMBL/GenBank/DDBJ whole genome shotgun (WGS) entry which is preliminary data.</text>
</comment>
<reference evidence="1 2" key="1">
    <citation type="submission" date="2024-07" db="EMBL/GenBank/DDBJ databases">
        <title>Section-level genome sequencing and comparative genomics of Aspergillus sections Usti and Cavernicolus.</title>
        <authorList>
            <consortium name="Lawrence Berkeley National Laboratory"/>
            <person name="Nybo J.L."/>
            <person name="Vesth T.C."/>
            <person name="Theobald S."/>
            <person name="Frisvad J.C."/>
            <person name="Larsen T.O."/>
            <person name="Kjaerboelling I."/>
            <person name="Rothschild-Mancinelli K."/>
            <person name="Lyhne E.K."/>
            <person name="Kogle M.E."/>
            <person name="Barry K."/>
            <person name="Clum A."/>
            <person name="Na H."/>
            <person name="Ledsgaard L."/>
            <person name="Lin J."/>
            <person name="Lipzen A."/>
            <person name="Kuo A."/>
            <person name="Riley R."/>
            <person name="Mondo S."/>
            <person name="LaButti K."/>
            <person name="Haridas S."/>
            <person name="Pangalinan J."/>
            <person name="Salamov A.A."/>
            <person name="Simmons B.A."/>
            <person name="Magnuson J.K."/>
            <person name="Chen J."/>
            <person name="Drula E."/>
            <person name="Henrissat B."/>
            <person name="Wiebenga A."/>
            <person name="Lubbers R.J."/>
            <person name="Gomes A.C."/>
            <person name="Makela M.R."/>
            <person name="Stajich J."/>
            <person name="Grigoriev I.V."/>
            <person name="Mortensen U.H."/>
            <person name="De vries R.P."/>
            <person name="Baker S.E."/>
            <person name="Andersen M.R."/>
        </authorList>
    </citation>
    <scope>NUCLEOTIDE SEQUENCE [LARGE SCALE GENOMIC DNA]</scope>
    <source>
        <strain evidence="1 2">CBS 600.67</strain>
    </source>
</reference>